<dbReference type="PANTHER" id="PTHR30335">
    <property type="entry name" value="INTEGRAL MEMBRANE PROTEIN OF SOXR-REDUCING COMPLEX"/>
    <property type="match status" value="1"/>
</dbReference>
<protein>
    <submittedName>
        <fullName evidence="9">Electron transport complex subunit RsxA</fullName>
    </submittedName>
</protein>
<feature type="transmembrane region" description="Helical" evidence="8">
    <location>
        <begin position="12"/>
        <end position="36"/>
    </location>
</feature>
<keyword evidence="3" id="KW-1003">Cell membrane</keyword>
<dbReference type="InterPro" id="IPR050133">
    <property type="entry name" value="NqrDE/RnfAE_oxidrdctase"/>
</dbReference>
<feature type="transmembrane region" description="Helical" evidence="8">
    <location>
        <begin position="176"/>
        <end position="196"/>
    </location>
</feature>
<evidence type="ECO:0000256" key="6">
    <source>
        <dbReference type="ARBA" id="ARBA00022989"/>
    </source>
</evidence>
<feature type="transmembrane region" description="Helical" evidence="8">
    <location>
        <begin position="111"/>
        <end position="134"/>
    </location>
</feature>
<evidence type="ECO:0000256" key="4">
    <source>
        <dbReference type="ARBA" id="ARBA00022692"/>
    </source>
</evidence>
<evidence type="ECO:0000313" key="10">
    <source>
        <dbReference type="Proteomes" id="UP000218767"/>
    </source>
</evidence>
<evidence type="ECO:0000256" key="8">
    <source>
        <dbReference type="SAM" id="Phobius"/>
    </source>
</evidence>
<dbReference type="AlphaFoldDB" id="A0A2A4XDQ4"/>
<feature type="transmembrane region" description="Helical" evidence="8">
    <location>
        <begin position="77"/>
        <end position="99"/>
    </location>
</feature>
<feature type="transmembrane region" description="Helical" evidence="8">
    <location>
        <begin position="140"/>
        <end position="164"/>
    </location>
</feature>
<evidence type="ECO:0000256" key="5">
    <source>
        <dbReference type="ARBA" id="ARBA00022967"/>
    </source>
</evidence>
<organism evidence="9 10">
    <name type="scientific">SAR86 cluster bacterium</name>
    <dbReference type="NCBI Taxonomy" id="2030880"/>
    <lineage>
        <taxon>Bacteria</taxon>
        <taxon>Pseudomonadati</taxon>
        <taxon>Pseudomonadota</taxon>
        <taxon>Gammaproteobacteria</taxon>
        <taxon>SAR86 cluster</taxon>
    </lineage>
</organism>
<name>A0A2A4XDQ4_9GAMM</name>
<comment type="subcellular location">
    <subcellularLocation>
        <location evidence="1">Endomembrane system</location>
        <topology evidence="1">Multi-pass membrane protein</topology>
    </subcellularLocation>
</comment>
<keyword evidence="3" id="KW-0997">Cell inner membrane</keyword>
<feature type="transmembrane region" description="Helical" evidence="8">
    <location>
        <begin position="48"/>
        <end position="71"/>
    </location>
</feature>
<dbReference type="PIRSF" id="PIRSF006102">
    <property type="entry name" value="NQR_DE"/>
    <property type="match status" value="1"/>
</dbReference>
<evidence type="ECO:0000256" key="1">
    <source>
        <dbReference type="ARBA" id="ARBA00004127"/>
    </source>
</evidence>
<evidence type="ECO:0000256" key="2">
    <source>
        <dbReference type="ARBA" id="ARBA00022448"/>
    </source>
</evidence>
<keyword evidence="7 8" id="KW-0472">Membrane</keyword>
<keyword evidence="4 8" id="KW-0812">Transmembrane</keyword>
<reference evidence="10" key="1">
    <citation type="submission" date="2017-08" db="EMBL/GenBank/DDBJ databases">
        <title>A dynamic microbial community with high functional redundancy inhabits the cold, oxic subseafloor aquifer.</title>
        <authorList>
            <person name="Tully B.J."/>
            <person name="Wheat C.G."/>
            <person name="Glazer B.T."/>
            <person name="Huber J.A."/>
        </authorList>
    </citation>
    <scope>NUCLEOTIDE SEQUENCE [LARGE SCALE GENOMIC DNA]</scope>
</reference>
<evidence type="ECO:0000256" key="3">
    <source>
        <dbReference type="ARBA" id="ARBA00022519"/>
    </source>
</evidence>
<comment type="caution">
    <text evidence="9">The sequence shown here is derived from an EMBL/GenBank/DDBJ whole genome shotgun (WGS) entry which is preliminary data.</text>
</comment>
<dbReference type="Pfam" id="PF02508">
    <property type="entry name" value="Rnf-Nqr"/>
    <property type="match status" value="1"/>
</dbReference>
<gene>
    <name evidence="9" type="ORF">COB20_03260</name>
</gene>
<dbReference type="Proteomes" id="UP000218767">
    <property type="component" value="Unassembled WGS sequence"/>
</dbReference>
<keyword evidence="2" id="KW-0813">Transport</keyword>
<dbReference type="PANTHER" id="PTHR30335:SF0">
    <property type="entry name" value="ION-TRANSLOCATING OXIDOREDUCTASE COMPLEX SUBUNIT A"/>
    <property type="match status" value="1"/>
</dbReference>
<keyword evidence="6 8" id="KW-1133">Transmembrane helix</keyword>
<dbReference type="InterPro" id="IPR003667">
    <property type="entry name" value="NqrDE/RnfAE"/>
</dbReference>
<accession>A0A2A4XDQ4</accession>
<evidence type="ECO:0000313" key="9">
    <source>
        <dbReference type="EMBL" id="PCI80421.1"/>
    </source>
</evidence>
<evidence type="ECO:0000256" key="7">
    <source>
        <dbReference type="ARBA" id="ARBA00023136"/>
    </source>
</evidence>
<proteinExistence type="predicted"/>
<dbReference type="GO" id="GO:0005886">
    <property type="term" value="C:plasma membrane"/>
    <property type="evidence" value="ECO:0007669"/>
    <property type="project" value="TreeGrafter"/>
</dbReference>
<keyword evidence="5" id="KW-1278">Translocase</keyword>
<dbReference type="EMBL" id="NVUL01000010">
    <property type="protein sequence ID" value="PCI80421.1"/>
    <property type="molecule type" value="Genomic_DNA"/>
</dbReference>
<dbReference type="GO" id="GO:0012505">
    <property type="term" value="C:endomembrane system"/>
    <property type="evidence" value="ECO:0007669"/>
    <property type="project" value="UniProtKB-SubCell"/>
</dbReference>
<sequence>MEKHRFVTNYLSIIVAAALVNNLILIQLFGVSSLFYSTRRLPQAIEFALFNFVVLLLSSVVNLSIYRFLLLPLHLEFFRLVVFVATSALLTTLFLHVTAKRFPFSTRQQGLLLFLTGGNSAVLGAALLSSTSVLALSENIAYSFGAALGYSLMIVGFSALRIRLQFADIPAPFRGSAIQLITAGLVAISLLGFAGLA</sequence>